<dbReference type="SUPFAM" id="SSF53474">
    <property type="entry name" value="alpha/beta-Hydrolases"/>
    <property type="match status" value="1"/>
</dbReference>
<dbReference type="Pfam" id="PF01764">
    <property type="entry name" value="Lipase_3"/>
    <property type="match status" value="1"/>
</dbReference>
<dbReference type="GO" id="GO:0006629">
    <property type="term" value="P:lipid metabolic process"/>
    <property type="evidence" value="ECO:0007669"/>
    <property type="project" value="InterPro"/>
</dbReference>
<dbReference type="AlphaFoldDB" id="A0A136J837"/>
<keyword evidence="6" id="KW-1185">Reference proteome</keyword>
<gene>
    <name evidence="5" type="ORF">Micbo1qcDRAFT_222941</name>
</gene>
<keyword evidence="1 3" id="KW-0732">Signal</keyword>
<proteinExistence type="predicted"/>
<evidence type="ECO:0000256" key="2">
    <source>
        <dbReference type="ARBA" id="ARBA00022801"/>
    </source>
</evidence>
<keyword evidence="2" id="KW-0378">Hydrolase</keyword>
<dbReference type="OrthoDB" id="426718at2759"/>
<dbReference type="EMBL" id="KQ964248">
    <property type="protein sequence ID" value="KXJ93288.1"/>
    <property type="molecule type" value="Genomic_DNA"/>
</dbReference>
<dbReference type="InterPro" id="IPR051299">
    <property type="entry name" value="AB_hydrolase_lip/est"/>
</dbReference>
<evidence type="ECO:0000313" key="6">
    <source>
        <dbReference type="Proteomes" id="UP000070501"/>
    </source>
</evidence>
<dbReference type="STRING" id="196109.A0A136J837"/>
<dbReference type="Gene3D" id="3.40.50.1820">
    <property type="entry name" value="alpha/beta hydrolase"/>
    <property type="match status" value="1"/>
</dbReference>
<dbReference type="PANTHER" id="PTHR46640:SF1">
    <property type="entry name" value="FUNGAL LIPASE-LIKE DOMAIN-CONTAINING PROTEIN-RELATED"/>
    <property type="match status" value="1"/>
</dbReference>
<dbReference type="PANTHER" id="PTHR46640">
    <property type="entry name" value="TRIACYLGLYCEROL LIPASE, PUTATIVE (AFU_ORTHOLOGUE AFUA_6G06510)-RELATED"/>
    <property type="match status" value="1"/>
</dbReference>
<reference evidence="6" key="1">
    <citation type="submission" date="2016-02" db="EMBL/GenBank/DDBJ databases">
        <title>Draft genome sequence of Microdochium bolleyi, a fungal endophyte of beachgrass.</title>
        <authorList>
            <consortium name="DOE Joint Genome Institute"/>
            <person name="David A.S."/>
            <person name="May G."/>
            <person name="Haridas S."/>
            <person name="Lim J."/>
            <person name="Wang M."/>
            <person name="Labutti K."/>
            <person name="Lipzen A."/>
            <person name="Barry K."/>
            <person name="Grigoriev I.V."/>
        </authorList>
    </citation>
    <scope>NUCLEOTIDE SEQUENCE [LARGE SCALE GENOMIC DNA]</scope>
    <source>
        <strain evidence="6">J235TASD1</strain>
    </source>
</reference>
<dbReference type="CDD" id="cd00519">
    <property type="entry name" value="Lipase_3"/>
    <property type="match status" value="1"/>
</dbReference>
<sequence length="367" mass="38665">MKISALLSAPLLVAAAPATVRTGSDRLVAKDSVGVTSAELADMKIYSQWAGAANCNGQSAAGAAITCTGGVCPDVEATGARIVDTFGLHPISGVITDIHGFVATDDKNKLIVVSYKGSTSLRNYLADIVFYQVNCDDIVSGCTIHAGFATANNETWKKMTTALKAAVAANPSYKIIFTGHSLGGATATVAAAKARNLGYAIDLFTYGSPRVGNEDFAQFVTNQPGRNYRVTHLTDPVPRLPPIFLGFRHVSPEYWLQGGAANTTDYGASDIKVCEGTAKIGCNAGSNGLEFDAHNYYLGPITGCTGPFTFRRRDVAELAELADLEGVPAMHVTPDMSTIDSPAVTDEQLLARMKMFAAQDIVVAQSL</sequence>
<evidence type="ECO:0000256" key="3">
    <source>
        <dbReference type="SAM" id="SignalP"/>
    </source>
</evidence>
<feature type="chain" id="PRO_5013221168" evidence="3">
    <location>
        <begin position="16"/>
        <end position="367"/>
    </location>
</feature>
<dbReference type="InterPro" id="IPR029058">
    <property type="entry name" value="AB_hydrolase_fold"/>
</dbReference>
<dbReference type="InParanoid" id="A0A136J837"/>
<evidence type="ECO:0000256" key="1">
    <source>
        <dbReference type="ARBA" id="ARBA00022729"/>
    </source>
</evidence>
<organism evidence="5 6">
    <name type="scientific">Microdochium bolleyi</name>
    <dbReference type="NCBI Taxonomy" id="196109"/>
    <lineage>
        <taxon>Eukaryota</taxon>
        <taxon>Fungi</taxon>
        <taxon>Dikarya</taxon>
        <taxon>Ascomycota</taxon>
        <taxon>Pezizomycotina</taxon>
        <taxon>Sordariomycetes</taxon>
        <taxon>Xylariomycetidae</taxon>
        <taxon>Xylariales</taxon>
        <taxon>Microdochiaceae</taxon>
        <taxon>Microdochium</taxon>
    </lineage>
</organism>
<evidence type="ECO:0000313" key="5">
    <source>
        <dbReference type="EMBL" id="KXJ93288.1"/>
    </source>
</evidence>
<protein>
    <submittedName>
        <fullName evidence="5">Lipase</fullName>
    </submittedName>
</protein>
<accession>A0A136J837</accession>
<dbReference type="GO" id="GO:0016787">
    <property type="term" value="F:hydrolase activity"/>
    <property type="evidence" value="ECO:0007669"/>
    <property type="project" value="UniProtKB-KW"/>
</dbReference>
<evidence type="ECO:0000259" key="4">
    <source>
        <dbReference type="Pfam" id="PF01764"/>
    </source>
</evidence>
<dbReference type="FunCoup" id="A0A136J837">
    <property type="interactions" value="6"/>
</dbReference>
<name>A0A136J837_9PEZI</name>
<feature type="signal peptide" evidence="3">
    <location>
        <begin position="1"/>
        <end position="15"/>
    </location>
</feature>
<dbReference type="InterPro" id="IPR002921">
    <property type="entry name" value="Fungal_lipase-type"/>
</dbReference>
<dbReference type="Proteomes" id="UP000070501">
    <property type="component" value="Unassembled WGS sequence"/>
</dbReference>
<feature type="domain" description="Fungal lipase-type" evidence="4">
    <location>
        <begin position="112"/>
        <end position="243"/>
    </location>
</feature>